<dbReference type="EMBL" id="CP042301">
    <property type="protein sequence ID" value="QDZ01622.1"/>
    <property type="molecule type" value="Genomic_DNA"/>
</dbReference>
<dbReference type="AlphaFoldDB" id="A0A5B8L1T3"/>
<sequence length="149" mass="15784">MTFDDRTGGPAPHDSDPPPSDLAVTILVCSSCRDETGSDARPRPGAHLAAAARAANDHDDVRVVEIECLGNCKRRLSAALLRDDAWSYVFGDLAVENGPDLLVGAKLLQTSEDGLLPWRGRPDCLKRGLVSRIPPAMTIANAANGKAAE</sequence>
<organism evidence="2 3">
    <name type="scientific">Nitratireductor mangrovi</name>
    <dbReference type="NCBI Taxonomy" id="2599600"/>
    <lineage>
        <taxon>Bacteria</taxon>
        <taxon>Pseudomonadati</taxon>
        <taxon>Pseudomonadota</taxon>
        <taxon>Alphaproteobacteria</taxon>
        <taxon>Hyphomicrobiales</taxon>
        <taxon>Phyllobacteriaceae</taxon>
        <taxon>Nitratireductor</taxon>
    </lineage>
</organism>
<dbReference type="Pfam" id="PF07845">
    <property type="entry name" value="DUF1636"/>
    <property type="match status" value="1"/>
</dbReference>
<evidence type="ECO:0000256" key="1">
    <source>
        <dbReference type="SAM" id="MobiDB-lite"/>
    </source>
</evidence>
<dbReference type="KEGG" id="niy:FQ775_15250"/>
<dbReference type="InterPro" id="IPR012863">
    <property type="entry name" value="DUF1636"/>
</dbReference>
<reference evidence="2" key="1">
    <citation type="submission" date="2020-04" db="EMBL/GenBank/DDBJ databases">
        <title>Nitratireductor sp. nov. isolated from mangrove soil.</title>
        <authorList>
            <person name="Ye Y."/>
        </authorList>
    </citation>
    <scope>NUCLEOTIDE SEQUENCE</scope>
    <source>
        <strain evidence="2">SY7</strain>
    </source>
</reference>
<protein>
    <submittedName>
        <fullName evidence="2">DUF1636 family protein</fullName>
    </submittedName>
</protein>
<dbReference type="OrthoDB" id="424426at2"/>
<gene>
    <name evidence="2" type="ORF">FQ775_15250</name>
</gene>
<dbReference type="Proteomes" id="UP000321389">
    <property type="component" value="Chromosome"/>
</dbReference>
<keyword evidence="3" id="KW-1185">Reference proteome</keyword>
<dbReference type="RefSeq" id="WP_146300263.1">
    <property type="nucleotide sequence ID" value="NZ_CP042301.2"/>
</dbReference>
<name>A0A5B8L1T3_9HYPH</name>
<accession>A0A5B8L1T3</accession>
<evidence type="ECO:0000313" key="3">
    <source>
        <dbReference type="Proteomes" id="UP000321389"/>
    </source>
</evidence>
<evidence type="ECO:0000313" key="2">
    <source>
        <dbReference type="EMBL" id="QDZ01622.1"/>
    </source>
</evidence>
<proteinExistence type="predicted"/>
<feature type="region of interest" description="Disordered" evidence="1">
    <location>
        <begin position="1"/>
        <end position="20"/>
    </location>
</feature>